<gene>
    <name evidence="11" type="ORF">CWD77_09600</name>
</gene>
<keyword evidence="9" id="KW-0472">Membrane</keyword>
<feature type="transmembrane region" description="Helical" evidence="9">
    <location>
        <begin position="169"/>
        <end position="193"/>
    </location>
</feature>
<comment type="caution">
    <text evidence="11">The sequence shown here is derived from an EMBL/GenBank/DDBJ whole genome shotgun (WGS) entry which is preliminary data.</text>
</comment>
<proteinExistence type="predicted"/>
<evidence type="ECO:0000256" key="8">
    <source>
        <dbReference type="SAM" id="Coils"/>
    </source>
</evidence>
<feature type="transmembrane region" description="Helical" evidence="9">
    <location>
        <begin position="92"/>
        <end position="109"/>
    </location>
</feature>
<feature type="transmembrane region" description="Helical" evidence="9">
    <location>
        <begin position="64"/>
        <end position="85"/>
    </location>
</feature>
<dbReference type="InterPro" id="IPR036890">
    <property type="entry name" value="HATPase_C_sf"/>
</dbReference>
<keyword evidence="9" id="KW-0812">Transmembrane</keyword>
<dbReference type="Pfam" id="PF02518">
    <property type="entry name" value="HATPase_c"/>
    <property type="match status" value="1"/>
</dbReference>
<dbReference type="SMART" id="SM00387">
    <property type="entry name" value="HATPase_c"/>
    <property type="match status" value="1"/>
</dbReference>
<dbReference type="InterPro" id="IPR048437">
    <property type="entry name" value="MASE11"/>
</dbReference>
<keyword evidence="8" id="KW-0175">Coiled coil</keyword>
<keyword evidence="12" id="KW-1185">Reference proteome</keyword>
<dbReference type="PROSITE" id="PS50109">
    <property type="entry name" value="HIS_KIN"/>
    <property type="match status" value="1"/>
</dbReference>
<accession>A0A2N0VI09</accession>
<evidence type="ECO:0000256" key="2">
    <source>
        <dbReference type="ARBA" id="ARBA00012438"/>
    </source>
</evidence>
<evidence type="ECO:0000256" key="6">
    <source>
        <dbReference type="ARBA" id="ARBA00022777"/>
    </source>
</evidence>
<feature type="coiled-coil region" evidence="8">
    <location>
        <begin position="203"/>
        <end position="230"/>
    </location>
</feature>
<dbReference type="SUPFAM" id="SSF55874">
    <property type="entry name" value="ATPase domain of HSP90 chaperone/DNA topoisomerase II/histidine kinase"/>
    <property type="match status" value="1"/>
</dbReference>
<dbReference type="AlphaFoldDB" id="A0A2N0VI09"/>
<dbReference type="OrthoDB" id="1523170at2"/>
<dbReference type="InterPro" id="IPR011495">
    <property type="entry name" value="Sig_transdc_His_kin_sub2_dim/P"/>
</dbReference>
<feature type="transmembrane region" description="Helical" evidence="9">
    <location>
        <begin position="139"/>
        <end position="157"/>
    </location>
</feature>
<evidence type="ECO:0000256" key="1">
    <source>
        <dbReference type="ARBA" id="ARBA00000085"/>
    </source>
</evidence>
<evidence type="ECO:0000256" key="7">
    <source>
        <dbReference type="ARBA" id="ARBA00022840"/>
    </source>
</evidence>
<keyword evidence="9" id="KW-1133">Transmembrane helix</keyword>
<feature type="transmembrane region" description="Helical" evidence="9">
    <location>
        <begin position="115"/>
        <end position="132"/>
    </location>
</feature>
<dbReference type="RefSeq" id="WP_101073343.1">
    <property type="nucleotide sequence ID" value="NZ_PISP01000002.1"/>
</dbReference>
<reference evidence="11 12" key="1">
    <citation type="submission" date="2017-11" db="EMBL/GenBank/DDBJ databases">
        <title>Rhodohalobacter 15182 sp. nov., isolated from a salt lake.</title>
        <authorList>
            <person name="Han S."/>
        </authorList>
    </citation>
    <scope>NUCLEOTIDE SEQUENCE [LARGE SCALE GENOMIC DNA]</scope>
    <source>
        <strain evidence="11 12">15182</strain>
    </source>
</reference>
<keyword evidence="6" id="KW-0418">Kinase</keyword>
<evidence type="ECO:0000256" key="4">
    <source>
        <dbReference type="ARBA" id="ARBA00022679"/>
    </source>
</evidence>
<protein>
    <recommendedName>
        <fullName evidence="2">histidine kinase</fullName>
        <ecNumber evidence="2">2.7.13.3</ecNumber>
    </recommendedName>
</protein>
<organism evidence="11 12">
    <name type="scientific">Rhodohalobacter barkolensis</name>
    <dbReference type="NCBI Taxonomy" id="2053187"/>
    <lineage>
        <taxon>Bacteria</taxon>
        <taxon>Pseudomonadati</taxon>
        <taxon>Balneolota</taxon>
        <taxon>Balneolia</taxon>
        <taxon>Balneolales</taxon>
        <taxon>Balneolaceae</taxon>
        <taxon>Rhodohalobacter</taxon>
    </lineage>
</organism>
<evidence type="ECO:0000313" key="11">
    <source>
        <dbReference type="EMBL" id="PKD43804.1"/>
    </source>
</evidence>
<keyword evidence="4" id="KW-0808">Transferase</keyword>
<comment type="catalytic activity">
    <reaction evidence="1">
        <text>ATP + protein L-histidine = ADP + protein N-phospho-L-histidine.</text>
        <dbReference type="EC" id="2.7.13.3"/>
    </reaction>
</comment>
<sequence length="426" mass="48413">MMAKLWEKYVLRVRQNCLANHTRMDGLQFWRNRLFASIVVYLFPLGILILIPSAFVVYSLSLPALTTAYFLFGVAISLISLYGGFELNHRKYLFLTLVYTVATVLIFFMGEHGAGLTYLFGATIFALLILPTKAGVLTIYINVAVCLIHAGLIHYQMVDYPLRESYQVASWLAISANSILLSIVSVIFLPMLFRGLQETIESQQNLKHNLVQHQHELEESLEEKETLLAEIHHRVKNNLAVISGMLHIQSFKESDKEIQEKLLNSTLRVKSMANIHEQLYQSKSFSKMEFDQGLKKLVETILDTMNHSKEINLNYHLDPVQLTISQAVPCSLIVNEVITNCLKHGFPNRESGMIDIDLQKKDSEIFMAISDNGIGISEADFKKENESIGIELIQTLTKQINGTYTYKPRQDNKGTEFTIQFSLSVN</sequence>
<feature type="transmembrane region" description="Helical" evidence="9">
    <location>
        <begin position="34"/>
        <end position="58"/>
    </location>
</feature>
<evidence type="ECO:0000259" key="10">
    <source>
        <dbReference type="PROSITE" id="PS50109"/>
    </source>
</evidence>
<evidence type="ECO:0000256" key="9">
    <source>
        <dbReference type="SAM" id="Phobius"/>
    </source>
</evidence>
<feature type="domain" description="Histidine kinase" evidence="10">
    <location>
        <begin position="230"/>
        <end position="425"/>
    </location>
</feature>
<dbReference type="Pfam" id="PF20969">
    <property type="entry name" value="MASE11"/>
    <property type="match status" value="1"/>
</dbReference>
<dbReference type="EMBL" id="PISP01000002">
    <property type="protein sequence ID" value="PKD43804.1"/>
    <property type="molecule type" value="Genomic_DNA"/>
</dbReference>
<keyword evidence="5" id="KW-0547">Nucleotide-binding</keyword>
<keyword evidence="3" id="KW-0597">Phosphoprotein</keyword>
<dbReference type="PANTHER" id="PTHR41523">
    <property type="entry name" value="TWO-COMPONENT SYSTEM SENSOR PROTEIN"/>
    <property type="match status" value="1"/>
</dbReference>
<dbReference type="EC" id="2.7.13.3" evidence="2"/>
<dbReference type="GO" id="GO:0004673">
    <property type="term" value="F:protein histidine kinase activity"/>
    <property type="evidence" value="ECO:0007669"/>
    <property type="project" value="UniProtKB-EC"/>
</dbReference>
<dbReference type="Gene3D" id="3.30.450.20">
    <property type="entry name" value="PAS domain"/>
    <property type="match status" value="1"/>
</dbReference>
<dbReference type="InterPro" id="IPR005467">
    <property type="entry name" value="His_kinase_dom"/>
</dbReference>
<evidence type="ECO:0000256" key="5">
    <source>
        <dbReference type="ARBA" id="ARBA00022741"/>
    </source>
</evidence>
<evidence type="ECO:0000256" key="3">
    <source>
        <dbReference type="ARBA" id="ARBA00022553"/>
    </source>
</evidence>
<dbReference type="PANTHER" id="PTHR41523:SF8">
    <property type="entry name" value="ETHYLENE RESPONSE SENSOR PROTEIN"/>
    <property type="match status" value="1"/>
</dbReference>
<dbReference type="InterPro" id="IPR003594">
    <property type="entry name" value="HATPase_dom"/>
</dbReference>
<dbReference type="Proteomes" id="UP000233398">
    <property type="component" value="Unassembled WGS sequence"/>
</dbReference>
<keyword evidence="7" id="KW-0067">ATP-binding</keyword>
<dbReference type="Pfam" id="PF07568">
    <property type="entry name" value="HisKA_2"/>
    <property type="match status" value="1"/>
</dbReference>
<evidence type="ECO:0000313" key="12">
    <source>
        <dbReference type="Proteomes" id="UP000233398"/>
    </source>
</evidence>
<dbReference type="Gene3D" id="3.30.565.10">
    <property type="entry name" value="Histidine kinase-like ATPase, C-terminal domain"/>
    <property type="match status" value="1"/>
</dbReference>
<dbReference type="GO" id="GO:0005524">
    <property type="term" value="F:ATP binding"/>
    <property type="evidence" value="ECO:0007669"/>
    <property type="project" value="UniProtKB-KW"/>
</dbReference>
<name>A0A2N0VI09_9BACT</name>